<keyword evidence="5" id="KW-0812">Transmembrane</keyword>
<dbReference type="Pfam" id="PF01762">
    <property type="entry name" value="Galactosyl_T"/>
    <property type="match status" value="1"/>
</dbReference>
<dbReference type="InterPro" id="IPR002659">
    <property type="entry name" value="Glyco_trans_31"/>
</dbReference>
<evidence type="ECO:0000313" key="12">
    <source>
        <dbReference type="Proteomes" id="UP001054902"/>
    </source>
</evidence>
<evidence type="ECO:0000256" key="7">
    <source>
        <dbReference type="ARBA" id="ARBA00022989"/>
    </source>
</evidence>
<keyword evidence="8 10" id="KW-0333">Golgi apparatus</keyword>
<dbReference type="EMBL" id="BLLK01000051">
    <property type="protein sequence ID" value="GFH56211.1"/>
    <property type="molecule type" value="Genomic_DNA"/>
</dbReference>
<accession>A0AAD3D3R4</accession>
<protein>
    <recommendedName>
        <fullName evidence="10">Hexosyltransferase</fullName>
        <ecNumber evidence="10">2.4.1.-</ecNumber>
    </recommendedName>
</protein>
<comment type="subcellular location">
    <subcellularLocation>
        <location evidence="1 10">Golgi apparatus membrane</location>
        <topology evidence="1 10">Single-pass type II membrane protein</topology>
    </subcellularLocation>
</comment>
<evidence type="ECO:0000256" key="4">
    <source>
        <dbReference type="ARBA" id="ARBA00022679"/>
    </source>
</evidence>
<dbReference type="PANTHER" id="PTHR11214:SF378">
    <property type="entry name" value="BETA-1,3-GALACTOSYLTRANSFERASE 4"/>
    <property type="match status" value="1"/>
</dbReference>
<organism evidence="11 12">
    <name type="scientific">Chaetoceros tenuissimus</name>
    <dbReference type="NCBI Taxonomy" id="426638"/>
    <lineage>
        <taxon>Eukaryota</taxon>
        <taxon>Sar</taxon>
        <taxon>Stramenopiles</taxon>
        <taxon>Ochrophyta</taxon>
        <taxon>Bacillariophyta</taxon>
        <taxon>Coscinodiscophyceae</taxon>
        <taxon>Chaetocerotophycidae</taxon>
        <taxon>Chaetocerotales</taxon>
        <taxon>Chaetocerotaceae</taxon>
        <taxon>Chaetoceros</taxon>
    </lineage>
</organism>
<dbReference type="GO" id="GO:0006493">
    <property type="term" value="P:protein O-linked glycosylation"/>
    <property type="evidence" value="ECO:0007669"/>
    <property type="project" value="TreeGrafter"/>
</dbReference>
<dbReference type="GO" id="GO:0016758">
    <property type="term" value="F:hexosyltransferase activity"/>
    <property type="evidence" value="ECO:0007669"/>
    <property type="project" value="InterPro"/>
</dbReference>
<keyword evidence="4" id="KW-0808">Transferase</keyword>
<evidence type="ECO:0000256" key="3">
    <source>
        <dbReference type="ARBA" id="ARBA00022676"/>
    </source>
</evidence>
<evidence type="ECO:0000313" key="11">
    <source>
        <dbReference type="EMBL" id="GFH56211.1"/>
    </source>
</evidence>
<evidence type="ECO:0000256" key="5">
    <source>
        <dbReference type="ARBA" id="ARBA00022692"/>
    </source>
</evidence>
<comment type="caution">
    <text evidence="11">The sequence shown here is derived from an EMBL/GenBank/DDBJ whole genome shotgun (WGS) entry which is preliminary data.</text>
</comment>
<evidence type="ECO:0000256" key="1">
    <source>
        <dbReference type="ARBA" id="ARBA00004323"/>
    </source>
</evidence>
<keyword evidence="12" id="KW-1185">Reference proteome</keyword>
<name>A0AAD3D3R4_9STRA</name>
<evidence type="ECO:0000256" key="2">
    <source>
        <dbReference type="ARBA" id="ARBA00008661"/>
    </source>
</evidence>
<dbReference type="PANTHER" id="PTHR11214">
    <property type="entry name" value="BETA-1,3-N-ACETYLGLUCOSAMINYLTRANSFERASE"/>
    <property type="match status" value="1"/>
</dbReference>
<evidence type="ECO:0000256" key="6">
    <source>
        <dbReference type="ARBA" id="ARBA00022968"/>
    </source>
</evidence>
<dbReference type="AlphaFoldDB" id="A0AAD3D3R4"/>
<keyword evidence="9" id="KW-0472">Membrane</keyword>
<evidence type="ECO:0000256" key="9">
    <source>
        <dbReference type="ARBA" id="ARBA00023136"/>
    </source>
</evidence>
<dbReference type="EC" id="2.4.1.-" evidence="10"/>
<gene>
    <name evidence="11" type="ORF">CTEN210_12687</name>
</gene>
<keyword evidence="7" id="KW-1133">Transmembrane helix</keyword>
<proteinExistence type="inferred from homology"/>
<dbReference type="GO" id="GO:0000139">
    <property type="term" value="C:Golgi membrane"/>
    <property type="evidence" value="ECO:0007669"/>
    <property type="project" value="UniProtKB-SubCell"/>
</dbReference>
<keyword evidence="3 10" id="KW-0328">Glycosyltransferase</keyword>
<dbReference type="Proteomes" id="UP001054902">
    <property type="component" value="Unassembled WGS sequence"/>
</dbReference>
<evidence type="ECO:0000256" key="8">
    <source>
        <dbReference type="ARBA" id="ARBA00023034"/>
    </source>
</evidence>
<dbReference type="Gene3D" id="3.90.550.50">
    <property type="match status" value="1"/>
</dbReference>
<sequence length="439" mass="50347">MVMFRGLSLRKKSPIRNSASSPSLHSLEYEVTPVKKRVSLISSNNNSSSSPFYLKPTTLLFLCFGLYLLLYPYSYNYIETHSKTWKAKSAWDAPPLNFYNESDTGSFQNCKPRPKSNYKISKNRNSGELTISCQKIKFKAPHSKIKNAKGIIVGVLSAASGTGPKRRNYIRSTWASNEITKSVFFLVAGPWKDIKDEFEFYNDLIWIDQEEVYQGEQSVLTHKTMSYFAVIHLFGKQWKHAIKTDDDSYVNIGKIQEEFLNGGKHANLHYYGQCPQFQVKPSRDVENKWPVTYLMYPEPSFPLYCQGAGFGVSREFISRAVEGGHIANFRYMPFEDVSIGILAERCGKDIHATMIPGIKVFRADTPKERDCVNRNIKMTECYKGDDSWPPDAHMKNKLIQHRVADKEDMVNIHKSLGLKVNWVETLNDVKKKKLLKSKR</sequence>
<reference evidence="11 12" key="1">
    <citation type="journal article" date="2021" name="Sci. Rep.">
        <title>The genome of the diatom Chaetoceros tenuissimus carries an ancient integrated fragment of an extant virus.</title>
        <authorList>
            <person name="Hongo Y."/>
            <person name="Kimura K."/>
            <person name="Takaki Y."/>
            <person name="Yoshida Y."/>
            <person name="Baba S."/>
            <person name="Kobayashi G."/>
            <person name="Nagasaki K."/>
            <person name="Hano T."/>
            <person name="Tomaru Y."/>
        </authorList>
    </citation>
    <scope>NUCLEOTIDE SEQUENCE [LARGE SCALE GENOMIC DNA]</scope>
    <source>
        <strain evidence="11 12">NIES-3715</strain>
    </source>
</reference>
<comment type="similarity">
    <text evidence="2 10">Belongs to the glycosyltransferase 31 family.</text>
</comment>
<evidence type="ECO:0000256" key="10">
    <source>
        <dbReference type="RuleBase" id="RU363063"/>
    </source>
</evidence>
<keyword evidence="6" id="KW-0735">Signal-anchor</keyword>